<organism evidence="2 3">
    <name type="scientific">Vigna angularis var. angularis</name>
    <dbReference type="NCBI Taxonomy" id="157739"/>
    <lineage>
        <taxon>Eukaryota</taxon>
        <taxon>Viridiplantae</taxon>
        <taxon>Streptophyta</taxon>
        <taxon>Embryophyta</taxon>
        <taxon>Tracheophyta</taxon>
        <taxon>Spermatophyta</taxon>
        <taxon>Magnoliopsida</taxon>
        <taxon>eudicotyledons</taxon>
        <taxon>Gunneridae</taxon>
        <taxon>Pentapetalae</taxon>
        <taxon>rosids</taxon>
        <taxon>fabids</taxon>
        <taxon>Fabales</taxon>
        <taxon>Fabaceae</taxon>
        <taxon>Papilionoideae</taxon>
        <taxon>50 kb inversion clade</taxon>
        <taxon>NPAAA clade</taxon>
        <taxon>indigoferoid/millettioid clade</taxon>
        <taxon>Phaseoleae</taxon>
        <taxon>Vigna</taxon>
    </lineage>
</organism>
<evidence type="ECO:0000313" key="3">
    <source>
        <dbReference type="Proteomes" id="UP000291084"/>
    </source>
</evidence>
<dbReference type="Proteomes" id="UP000291084">
    <property type="component" value="Chromosome 2"/>
</dbReference>
<reference evidence="2 3" key="1">
    <citation type="journal article" date="2015" name="Sci. Rep.">
        <title>The power of single molecule real-time sequencing technology in the de novo assembly of a eukaryotic genome.</title>
        <authorList>
            <person name="Sakai H."/>
            <person name="Naito K."/>
            <person name="Ogiso-Tanaka E."/>
            <person name="Takahashi Y."/>
            <person name="Iseki K."/>
            <person name="Muto C."/>
            <person name="Satou K."/>
            <person name="Teruya K."/>
            <person name="Shiroma A."/>
            <person name="Shimoji M."/>
            <person name="Hirano T."/>
            <person name="Itoh T."/>
            <person name="Kaga A."/>
            <person name="Tomooka N."/>
        </authorList>
    </citation>
    <scope>NUCLEOTIDE SEQUENCE [LARGE SCALE GENOMIC DNA]</scope>
    <source>
        <strain evidence="3">cv. Shumari</strain>
    </source>
</reference>
<keyword evidence="1" id="KW-0472">Membrane</keyword>
<dbReference type="AlphaFoldDB" id="A0A0S3RH24"/>
<keyword evidence="1" id="KW-1133">Transmembrane helix</keyword>
<feature type="transmembrane region" description="Helical" evidence="1">
    <location>
        <begin position="119"/>
        <end position="141"/>
    </location>
</feature>
<gene>
    <name evidence="2" type="primary">Vigan.02G289500</name>
    <name evidence="2" type="ORF">VIGAN_02289500</name>
</gene>
<proteinExistence type="predicted"/>
<evidence type="ECO:0000256" key="1">
    <source>
        <dbReference type="SAM" id="Phobius"/>
    </source>
</evidence>
<protein>
    <submittedName>
        <fullName evidence="2">Uncharacterized protein</fullName>
    </submittedName>
</protein>
<sequence>KPQLCLFIYYFHLVSKLIFTQPYSPVIHEPLFTFFSFSISVLIFPNPIPSVSLDFKQDVELSRKEHGKGRGFSLICFRFGFVFGREERQVSAARRDLHPHGTVGTTAVTSSRRAGVCDFMATSFAFLIGFVFFLILVIWGLGFRREFSSCV</sequence>
<accession>A0A0S3RH24</accession>
<keyword evidence="3" id="KW-1185">Reference proteome</keyword>
<dbReference type="EMBL" id="AP015035">
    <property type="protein sequence ID" value="BAT79947.1"/>
    <property type="molecule type" value="Genomic_DNA"/>
</dbReference>
<keyword evidence="1" id="KW-0812">Transmembrane</keyword>
<evidence type="ECO:0000313" key="2">
    <source>
        <dbReference type="EMBL" id="BAT79947.1"/>
    </source>
</evidence>
<feature type="non-terminal residue" evidence="2">
    <location>
        <position position="1"/>
    </location>
</feature>
<name>A0A0S3RH24_PHAAN</name>